<dbReference type="AlphaFoldDB" id="A0AAF0DGP3"/>
<dbReference type="InterPro" id="IPR002575">
    <property type="entry name" value="Aminoglycoside_PTrfase"/>
</dbReference>
<reference evidence="2" key="1">
    <citation type="submission" date="2023-03" db="EMBL/GenBank/DDBJ databases">
        <title>Emydomyces testavorans Genome Sequence.</title>
        <authorList>
            <person name="Hoyer L."/>
        </authorList>
    </citation>
    <scope>NUCLEOTIDE SEQUENCE</scope>
    <source>
        <strain evidence="2">16-2883</strain>
    </source>
</reference>
<dbReference type="Gene3D" id="3.90.1200.10">
    <property type="match status" value="1"/>
</dbReference>
<accession>A0AAF0DGP3</accession>
<feature type="domain" description="Aminoglycoside phosphotransferase" evidence="1">
    <location>
        <begin position="85"/>
        <end position="366"/>
    </location>
</feature>
<dbReference type="PANTHER" id="PTHR36091:SF2">
    <property type="entry name" value="AMINOGLYCOSIDE PHOSPHOTRANSFERASE DOMAIN-CONTAINING PROTEIN"/>
    <property type="match status" value="1"/>
</dbReference>
<dbReference type="SUPFAM" id="SSF56112">
    <property type="entry name" value="Protein kinase-like (PK-like)"/>
    <property type="match status" value="1"/>
</dbReference>
<dbReference type="GO" id="GO:0005739">
    <property type="term" value="C:mitochondrion"/>
    <property type="evidence" value="ECO:0007669"/>
    <property type="project" value="TreeGrafter"/>
</dbReference>
<dbReference type="InterPro" id="IPR051035">
    <property type="entry name" value="Mito_inheritance_9"/>
</dbReference>
<protein>
    <recommendedName>
        <fullName evidence="1">Aminoglycoside phosphotransferase domain-containing protein</fullName>
    </recommendedName>
</protein>
<dbReference type="PANTHER" id="PTHR36091">
    <property type="entry name" value="ALTERED INHERITANCE OF MITOCHONDRIA PROTEIN 9, MITOCHONDRIAL"/>
    <property type="match status" value="1"/>
</dbReference>
<gene>
    <name evidence="2" type="ORF">PRK78_002603</name>
</gene>
<evidence type="ECO:0000313" key="3">
    <source>
        <dbReference type="Proteomes" id="UP001219355"/>
    </source>
</evidence>
<proteinExistence type="predicted"/>
<dbReference type="Proteomes" id="UP001219355">
    <property type="component" value="Chromosome 2"/>
</dbReference>
<dbReference type="Pfam" id="PF01636">
    <property type="entry name" value="APH"/>
    <property type="match status" value="1"/>
</dbReference>
<dbReference type="EMBL" id="CP120628">
    <property type="protein sequence ID" value="WEW57142.1"/>
    <property type="molecule type" value="Genomic_DNA"/>
</dbReference>
<keyword evidence="3" id="KW-1185">Reference proteome</keyword>
<dbReference type="InterPro" id="IPR011009">
    <property type="entry name" value="Kinase-like_dom_sf"/>
</dbReference>
<sequence length="577" mass="65876">MAPGTQNKSSQLYLMWLPYITQIVDNHVVRLAWNNNDDFFRYTRSRFLCDEDKNLSQRYVRFNVEELAKIAAEVVGPGTRCCVKVEKLADGMYNKALLLTMDDGIQVVGKVPNPNAGLPHLTTASEVATTDFVKNVLGTPAPKILGWNSKSDNPVGAEYVIMEKVKGVPLEKLWNRLDSEVKSNLVEQIAAFQRCWTLTTFVQYGGLYYKGDLPNSMSSLVYTNHKGKRITDDRFAVGPSVSRNNVHDERNQVESDRGPWNSAIDYAMAAGHREIACISQASQLPKSPIAIYGPGYYVQSKERKIKALQAYLKLVEHILPDDEDLKASHLWHSDMHRENVFVDPENPTKICGIIDWQSTELGPLYDHVIQPYILDYDGPPLDGDLLQRPELKRIENMVGDDLAPPEKKQKVDTLLAAISLVSQYRHLIHLENKPLFHALEFQQTMKYRMLKFAQAIFVEGEATYLSIVADQYRKGWEGFPRLQDDPDLKRVFPFTFSKKELEIIDFDSECVSYGIGLMQDVREAVGLQFFRVDGTVDHDMYNAAKGGIRMVKKDFMSKYPRNEDERKAWEMAWPFDD</sequence>
<organism evidence="2 3">
    <name type="scientific">Emydomyces testavorans</name>
    <dbReference type="NCBI Taxonomy" id="2070801"/>
    <lineage>
        <taxon>Eukaryota</taxon>
        <taxon>Fungi</taxon>
        <taxon>Dikarya</taxon>
        <taxon>Ascomycota</taxon>
        <taxon>Pezizomycotina</taxon>
        <taxon>Eurotiomycetes</taxon>
        <taxon>Eurotiomycetidae</taxon>
        <taxon>Onygenales</taxon>
        <taxon>Nannizziopsiaceae</taxon>
        <taxon>Emydomyces</taxon>
    </lineage>
</organism>
<evidence type="ECO:0000313" key="2">
    <source>
        <dbReference type="EMBL" id="WEW57142.1"/>
    </source>
</evidence>
<name>A0AAF0DGP3_9EURO</name>
<evidence type="ECO:0000259" key="1">
    <source>
        <dbReference type="Pfam" id="PF01636"/>
    </source>
</evidence>